<name>A0A023DF22_9BACL</name>
<dbReference type="EMBL" id="BAWO01000029">
    <property type="protein sequence ID" value="GAJ39828.1"/>
    <property type="molecule type" value="Genomic_DNA"/>
</dbReference>
<proteinExistence type="predicted"/>
<evidence type="ECO:0000313" key="2">
    <source>
        <dbReference type="Proteomes" id="UP000023561"/>
    </source>
</evidence>
<sequence>MSEQKLGITEKYSQEILEIENKLRDLENNRVYELSHVKMDGSLATNARQLREMIRKLLYKIDNQLPSINDELASLFQDKKE</sequence>
<dbReference type="OrthoDB" id="1934523at2"/>
<accession>A0A023DF22</accession>
<gene>
    <name evidence="1" type="ORF">GCA01S_029_00060</name>
</gene>
<comment type="caution">
    <text evidence="1">The sequence shown here is derived from an EMBL/GenBank/DDBJ whole genome shotgun (WGS) entry which is preliminary data.</text>
</comment>
<dbReference type="AlphaFoldDB" id="A0A023DF22"/>
<evidence type="ECO:0000313" key="1">
    <source>
        <dbReference type="EMBL" id="GAJ39828.1"/>
    </source>
</evidence>
<reference evidence="1 2" key="1">
    <citation type="submission" date="2014-04" db="EMBL/GenBank/DDBJ databases">
        <title>Whole genome shotgun sequence of Geobacillus caldoxylosilyticus NBRC 107762.</title>
        <authorList>
            <person name="Hosoyama A."/>
            <person name="Hosoyama Y."/>
            <person name="Katano-Makiyama Y."/>
            <person name="Tsuchikane K."/>
            <person name="Ohji S."/>
            <person name="Ichikawa N."/>
            <person name="Yamazoe A."/>
            <person name="Fujita N."/>
        </authorList>
    </citation>
    <scope>NUCLEOTIDE SEQUENCE [LARGE SCALE GENOMIC DNA]</scope>
    <source>
        <strain evidence="1 2">NBRC 107762</strain>
    </source>
</reference>
<dbReference type="Proteomes" id="UP000023561">
    <property type="component" value="Unassembled WGS sequence"/>
</dbReference>
<organism evidence="1 2">
    <name type="scientific">Parageobacillus caldoxylosilyticus NBRC 107762</name>
    <dbReference type="NCBI Taxonomy" id="1220594"/>
    <lineage>
        <taxon>Bacteria</taxon>
        <taxon>Bacillati</taxon>
        <taxon>Bacillota</taxon>
        <taxon>Bacilli</taxon>
        <taxon>Bacillales</taxon>
        <taxon>Anoxybacillaceae</taxon>
        <taxon>Saccharococcus</taxon>
    </lineage>
</organism>
<dbReference type="RefSeq" id="WP_008881898.1">
    <property type="nucleotide sequence ID" value="NZ_BAWO01000029.1"/>
</dbReference>
<keyword evidence="2" id="KW-1185">Reference proteome</keyword>
<protein>
    <submittedName>
        <fullName evidence="1">Uncharacterized protein</fullName>
    </submittedName>
</protein>